<organism evidence="2 3">
    <name type="scientific">Cohaesibacter gelatinilyticus</name>
    <dbReference type="NCBI Taxonomy" id="372072"/>
    <lineage>
        <taxon>Bacteria</taxon>
        <taxon>Pseudomonadati</taxon>
        <taxon>Pseudomonadota</taxon>
        <taxon>Alphaproteobacteria</taxon>
        <taxon>Hyphomicrobiales</taxon>
        <taxon>Cohaesibacteraceae</taxon>
    </lineage>
</organism>
<dbReference type="Gene3D" id="3.90.180.10">
    <property type="entry name" value="Medium-chain alcohol dehydrogenases, catalytic domain"/>
    <property type="match status" value="1"/>
</dbReference>
<dbReference type="SUPFAM" id="SSF50129">
    <property type="entry name" value="GroES-like"/>
    <property type="match status" value="1"/>
</dbReference>
<proteinExistence type="predicted"/>
<dbReference type="Pfam" id="PF08240">
    <property type="entry name" value="ADH_N"/>
    <property type="match status" value="1"/>
</dbReference>
<keyword evidence="3" id="KW-1185">Reference proteome</keyword>
<dbReference type="InterPro" id="IPR013149">
    <property type="entry name" value="ADH-like_C"/>
</dbReference>
<sequence>MLFQSEGPRKLSSALSNAMLALLWLGRINHGGNMMRAVLCKSYGGPEELVVEEVAKPIAGPGEVLIAVKAAALNFFDTLIIRNKYQYKPALPFSPSAEIAGVVEAVGEGCETLKPGDKVVAYLRWGGCRDYVVVAEEEAILMPDGVAFEKAAGLMVTYGTTIYALKNRANLQPGDTLAVLGAAGGVGQAAIEIGKLMGARVIACASSEEKLDFCEQFGADERVNYLAQDLKPALKELTNGRGVDVVYDPVGGDLAEAALRATTWYGRFLVVGFASGTITKMPLNLVMLKGVDVLGVFWGEAVIREPEEHAANVRQLLDWVANGDLVPHIHQTYSLEETPRALVAIANREVKGKVIITP</sequence>
<dbReference type="InterPro" id="IPR051397">
    <property type="entry name" value="Zn-ADH-like_protein"/>
</dbReference>
<dbReference type="Gene3D" id="3.40.50.720">
    <property type="entry name" value="NAD(P)-binding Rossmann-like Domain"/>
    <property type="match status" value="1"/>
</dbReference>
<gene>
    <name evidence="2" type="ORF">SAMN06265368_2861</name>
</gene>
<dbReference type="InterPro" id="IPR013154">
    <property type="entry name" value="ADH-like_N"/>
</dbReference>
<evidence type="ECO:0000259" key="1">
    <source>
        <dbReference type="SMART" id="SM00829"/>
    </source>
</evidence>
<dbReference type="InterPro" id="IPR020843">
    <property type="entry name" value="ER"/>
</dbReference>
<dbReference type="GO" id="GO:0016491">
    <property type="term" value="F:oxidoreductase activity"/>
    <property type="evidence" value="ECO:0007669"/>
    <property type="project" value="InterPro"/>
</dbReference>
<evidence type="ECO:0000313" key="2">
    <source>
        <dbReference type="EMBL" id="SNZ19769.1"/>
    </source>
</evidence>
<dbReference type="PANTHER" id="PTHR43677">
    <property type="entry name" value="SHORT-CHAIN DEHYDROGENASE/REDUCTASE"/>
    <property type="match status" value="1"/>
</dbReference>
<dbReference type="EMBL" id="OBEL01000003">
    <property type="protein sequence ID" value="SNZ19769.1"/>
    <property type="molecule type" value="Genomic_DNA"/>
</dbReference>
<dbReference type="SMART" id="SM00829">
    <property type="entry name" value="PKS_ER"/>
    <property type="match status" value="1"/>
</dbReference>
<dbReference type="Proteomes" id="UP000219439">
    <property type="component" value="Unassembled WGS sequence"/>
</dbReference>
<dbReference type="AlphaFoldDB" id="A0A285PDI0"/>
<dbReference type="InterPro" id="IPR036291">
    <property type="entry name" value="NAD(P)-bd_dom_sf"/>
</dbReference>
<reference evidence="2 3" key="1">
    <citation type="submission" date="2017-09" db="EMBL/GenBank/DDBJ databases">
        <authorList>
            <person name="Ehlers B."/>
            <person name="Leendertz F.H."/>
        </authorList>
    </citation>
    <scope>NUCLEOTIDE SEQUENCE [LARGE SCALE GENOMIC DNA]</scope>
    <source>
        <strain evidence="2 3">DSM 18289</strain>
    </source>
</reference>
<feature type="domain" description="Enoyl reductase (ER)" evidence="1">
    <location>
        <begin position="44"/>
        <end position="356"/>
    </location>
</feature>
<dbReference type="InterPro" id="IPR011032">
    <property type="entry name" value="GroES-like_sf"/>
</dbReference>
<dbReference type="SUPFAM" id="SSF51735">
    <property type="entry name" value="NAD(P)-binding Rossmann-fold domains"/>
    <property type="match status" value="1"/>
</dbReference>
<dbReference type="Pfam" id="PF00107">
    <property type="entry name" value="ADH_zinc_N"/>
    <property type="match status" value="1"/>
</dbReference>
<accession>A0A285PDI0</accession>
<protein>
    <submittedName>
        <fullName evidence="2">NADPH2:quinone reductase</fullName>
    </submittedName>
</protein>
<name>A0A285PDI0_9HYPH</name>
<evidence type="ECO:0000313" key="3">
    <source>
        <dbReference type="Proteomes" id="UP000219439"/>
    </source>
</evidence>
<dbReference type="PANTHER" id="PTHR43677:SF4">
    <property type="entry name" value="QUINONE OXIDOREDUCTASE-LIKE PROTEIN 2"/>
    <property type="match status" value="1"/>
</dbReference>
<dbReference type="CDD" id="cd08241">
    <property type="entry name" value="QOR1"/>
    <property type="match status" value="1"/>
</dbReference>